<name>A0ABW5D957_9BACT</name>
<accession>A0ABW5D957</accession>
<dbReference type="Proteomes" id="UP001597375">
    <property type="component" value="Unassembled WGS sequence"/>
</dbReference>
<evidence type="ECO:0000313" key="1">
    <source>
        <dbReference type="EMBL" id="MFD2257602.1"/>
    </source>
</evidence>
<dbReference type="EMBL" id="JBHUIT010000031">
    <property type="protein sequence ID" value="MFD2257602.1"/>
    <property type="molecule type" value="Genomic_DNA"/>
</dbReference>
<proteinExistence type="predicted"/>
<protein>
    <submittedName>
        <fullName evidence="1">Carboxylate--amine ligase</fullName>
    </submittedName>
</protein>
<comment type="caution">
    <text evidence="1">The sequence shown here is derived from an EMBL/GenBank/DDBJ whole genome shotgun (WGS) entry which is preliminary data.</text>
</comment>
<sequence>MVVTLANPGMPSGGFVEDSKSAILEQLRSSGHVADFKLISSDLSAVEKLQAFDQAHAALGESYPIVLKPDTGERGRGVLIAQSRQEVIAYLLACKLPVIVQKHIPGIEYGVFYERSPLNENGSITGITLKGNTTVTGDGINRLERLILADSRAVCMAPLFLKMHAAHLDKILPEGEIFRLNSLGTHSQGSVFFDHSHLITPELILAIDAATKHFAGFHIGRYDIRVPSEEDLKAGRNWQIVELNGVTSEPTHMYDPRHGLWYAWRCLAAQWTRAFQYGAENRNFGHRPISFARLRERLNSHKARI</sequence>
<dbReference type="InterPro" id="IPR013815">
    <property type="entry name" value="ATP_grasp_subdomain_1"/>
</dbReference>
<evidence type="ECO:0000313" key="2">
    <source>
        <dbReference type="Proteomes" id="UP001597375"/>
    </source>
</evidence>
<keyword evidence="2" id="KW-1185">Reference proteome</keyword>
<organism evidence="1 2">
    <name type="scientific">Luteolibacter algae</name>
    <dbReference type="NCBI Taxonomy" id="454151"/>
    <lineage>
        <taxon>Bacteria</taxon>
        <taxon>Pseudomonadati</taxon>
        <taxon>Verrucomicrobiota</taxon>
        <taxon>Verrucomicrobiia</taxon>
        <taxon>Verrucomicrobiales</taxon>
        <taxon>Verrucomicrobiaceae</taxon>
        <taxon>Luteolibacter</taxon>
    </lineage>
</organism>
<gene>
    <name evidence="1" type="ORF">ACFSSA_13040</name>
</gene>
<dbReference type="RefSeq" id="WP_386820916.1">
    <property type="nucleotide sequence ID" value="NZ_JBHUIT010000031.1"/>
</dbReference>
<dbReference type="GO" id="GO:0016874">
    <property type="term" value="F:ligase activity"/>
    <property type="evidence" value="ECO:0007669"/>
    <property type="project" value="UniProtKB-KW"/>
</dbReference>
<dbReference type="SUPFAM" id="SSF56059">
    <property type="entry name" value="Glutathione synthetase ATP-binding domain-like"/>
    <property type="match status" value="1"/>
</dbReference>
<keyword evidence="1" id="KW-0436">Ligase</keyword>
<dbReference type="Gene3D" id="3.30.1490.20">
    <property type="entry name" value="ATP-grasp fold, A domain"/>
    <property type="match status" value="1"/>
</dbReference>
<reference evidence="2" key="1">
    <citation type="journal article" date="2019" name="Int. J. Syst. Evol. Microbiol.">
        <title>The Global Catalogue of Microorganisms (GCM) 10K type strain sequencing project: providing services to taxonomists for standard genome sequencing and annotation.</title>
        <authorList>
            <consortium name="The Broad Institute Genomics Platform"/>
            <consortium name="The Broad Institute Genome Sequencing Center for Infectious Disease"/>
            <person name="Wu L."/>
            <person name="Ma J."/>
        </authorList>
    </citation>
    <scope>NUCLEOTIDE SEQUENCE [LARGE SCALE GENOMIC DNA]</scope>
    <source>
        <strain evidence="2">CGMCC 4.7106</strain>
    </source>
</reference>